<dbReference type="EMBL" id="CP058905">
    <property type="protein sequence ID" value="QLJ98380.1"/>
    <property type="molecule type" value="Genomic_DNA"/>
</dbReference>
<dbReference type="SUPFAM" id="SSF56752">
    <property type="entry name" value="D-aminoacid aminotransferase-like PLP-dependent enzymes"/>
    <property type="match status" value="1"/>
</dbReference>
<dbReference type="AlphaFoldDB" id="A0A7D5Y9C3"/>
<dbReference type="InterPro" id="IPR043132">
    <property type="entry name" value="BCAT-like_C"/>
</dbReference>
<sequence>MSTASASMFDLPRAATGDQPIERHLLDSAAVAAAAATLAAVGDGAPGKYTRQFRTHLLDIQYGRVEDTHGWMHRVL</sequence>
<proteinExistence type="predicted"/>
<gene>
    <name evidence="1" type="ORF">HZU44_27440</name>
</gene>
<dbReference type="Gene3D" id="3.20.10.10">
    <property type="entry name" value="D-amino Acid Aminotransferase, subunit A, domain 2"/>
    <property type="match status" value="1"/>
</dbReference>
<accession>A0A7D5Y9C3</accession>
<reference evidence="1" key="1">
    <citation type="submission" date="2020-08" db="EMBL/GenBank/DDBJ databases">
        <title>A bifunctional nitrone conjugated secondary metabolite targeting the ribosome.</title>
        <authorList>
            <person name="Limbrick E.M."/>
            <person name="Graf M."/>
            <person name="Derewacz D.K."/>
            <person name="Nguyen F."/>
            <person name="Spraggins J.M."/>
            <person name="Wieland M."/>
            <person name="Ynigez-Gutierrez A.E."/>
            <person name="Reisman B.J."/>
            <person name="Zinshteyn B."/>
            <person name="McCulloch K."/>
            <person name="Iverson T.M."/>
            <person name="Green R."/>
            <person name="Wilson D.N."/>
            <person name="Bachmann B.O."/>
        </authorList>
    </citation>
    <scope>NUCLEOTIDE SEQUENCE</scope>
    <source>
        <strain evidence="1">Africana</strain>
    </source>
</reference>
<organism evidence="1">
    <name type="scientific">Micromonospora carbonacea</name>
    <dbReference type="NCBI Taxonomy" id="47853"/>
    <lineage>
        <taxon>Bacteria</taxon>
        <taxon>Bacillati</taxon>
        <taxon>Actinomycetota</taxon>
        <taxon>Actinomycetes</taxon>
        <taxon>Micromonosporales</taxon>
        <taxon>Micromonosporaceae</taxon>
        <taxon>Micromonospora</taxon>
    </lineage>
</organism>
<name>A0A7D5Y9C3_9ACTN</name>
<dbReference type="GO" id="GO:0003824">
    <property type="term" value="F:catalytic activity"/>
    <property type="evidence" value="ECO:0007669"/>
    <property type="project" value="InterPro"/>
</dbReference>
<protein>
    <submittedName>
        <fullName evidence="1">Uncharacterized protein</fullName>
    </submittedName>
</protein>
<evidence type="ECO:0000313" key="1">
    <source>
        <dbReference type="EMBL" id="QLJ98380.1"/>
    </source>
</evidence>
<dbReference type="InterPro" id="IPR036038">
    <property type="entry name" value="Aminotransferase-like"/>
</dbReference>